<dbReference type="InterPro" id="IPR027485">
    <property type="entry name" value="AMMECR1_N"/>
</dbReference>
<dbReference type="PROSITE" id="PS51112">
    <property type="entry name" value="AMMECR1"/>
    <property type="match status" value="1"/>
</dbReference>
<dbReference type="SUPFAM" id="SSF143447">
    <property type="entry name" value="AMMECR1-like"/>
    <property type="match status" value="1"/>
</dbReference>
<evidence type="ECO:0000259" key="1">
    <source>
        <dbReference type="PROSITE" id="PS51112"/>
    </source>
</evidence>
<sequence length="171" mass="19122">MENSEPVRLARYAIEERIRNGRVPSIPEWVSRELRTMMAGCFVSIHKSDGALRGCIGTLSPVTGNLASEILQNAVSSATRDPRFPPIEPEELDELVITVDVLGEAEATTTEELDPKRYGVIVQHGWKKGVLLPDLEGVDTVDEQLRIALMKAGISKGESYRIYRFTVKRYH</sequence>
<dbReference type="PANTHER" id="PTHR13016">
    <property type="entry name" value="AMMECR1 HOMOLOG"/>
    <property type="match status" value="1"/>
</dbReference>
<protein>
    <submittedName>
        <fullName evidence="2">Protein TM_1551</fullName>
    </submittedName>
</protein>
<dbReference type="KEGG" id="minf:MESINF_2740"/>
<dbReference type="EMBL" id="LS974202">
    <property type="protein sequence ID" value="SSC14180.1"/>
    <property type="molecule type" value="Genomic_DNA"/>
</dbReference>
<dbReference type="InterPro" id="IPR023473">
    <property type="entry name" value="AMMECR1"/>
</dbReference>
<dbReference type="InterPro" id="IPR036071">
    <property type="entry name" value="AMMECR1_dom_sf"/>
</dbReference>
<dbReference type="PANTHER" id="PTHR13016:SF0">
    <property type="entry name" value="AMME SYNDROME CANDIDATE GENE 1 PROTEIN"/>
    <property type="match status" value="1"/>
</dbReference>
<dbReference type="Gene3D" id="3.30.700.20">
    <property type="entry name" value="Hypothetical protein ph0010, domain 1"/>
    <property type="match status" value="1"/>
</dbReference>
<evidence type="ECO:0000313" key="3">
    <source>
        <dbReference type="Proteomes" id="UP000250796"/>
    </source>
</evidence>
<keyword evidence="3" id="KW-1185">Reference proteome</keyword>
<dbReference type="Gene3D" id="3.30.1490.150">
    <property type="entry name" value="Hypothetical protein ph0010, domain 2"/>
    <property type="match status" value="1"/>
</dbReference>
<reference evidence="2 3" key="1">
    <citation type="submission" date="2017-01" db="EMBL/GenBank/DDBJ databases">
        <authorList>
            <person name="Erauso G."/>
        </authorList>
    </citation>
    <scope>NUCLEOTIDE SEQUENCE [LARGE SCALE GENOMIC DNA]</scope>
    <source>
        <strain evidence="2">MESINF1</strain>
    </source>
</reference>
<organism evidence="2 3">
    <name type="scientific">Mesotoga infera</name>
    <dbReference type="NCBI Taxonomy" id="1236046"/>
    <lineage>
        <taxon>Bacteria</taxon>
        <taxon>Thermotogati</taxon>
        <taxon>Thermotogota</taxon>
        <taxon>Thermotogae</taxon>
        <taxon>Kosmotogales</taxon>
        <taxon>Kosmotogaceae</taxon>
        <taxon>Mesotoga</taxon>
    </lineage>
</organism>
<accession>A0A7Z7LIM9</accession>
<dbReference type="Pfam" id="PF01871">
    <property type="entry name" value="AMMECR1"/>
    <property type="match status" value="1"/>
</dbReference>
<dbReference type="NCBIfam" id="TIGR04335">
    <property type="entry name" value="AmmeMemoSam_A"/>
    <property type="match status" value="1"/>
</dbReference>
<dbReference type="InterPro" id="IPR027623">
    <property type="entry name" value="AmmeMemoSam_A"/>
</dbReference>
<dbReference type="InterPro" id="IPR002733">
    <property type="entry name" value="AMMECR1_domain"/>
</dbReference>
<dbReference type="AlphaFoldDB" id="A0A7Z7LIM9"/>
<gene>
    <name evidence="2" type="ORF">MESINF_2740</name>
</gene>
<proteinExistence type="predicted"/>
<dbReference type="Proteomes" id="UP000250796">
    <property type="component" value="Chromosome MESINF"/>
</dbReference>
<name>A0A7Z7LIM9_9BACT</name>
<feature type="domain" description="AMMECR1" evidence="1">
    <location>
        <begin position="1"/>
        <end position="171"/>
    </location>
</feature>
<evidence type="ECO:0000313" key="2">
    <source>
        <dbReference type="EMBL" id="SSC14180.1"/>
    </source>
</evidence>
<dbReference type="RefSeq" id="WP_169700541.1">
    <property type="nucleotide sequence ID" value="NZ_LS974202.1"/>
</dbReference>